<evidence type="ECO:0000313" key="1">
    <source>
        <dbReference type="EMBL" id="KAK9001620.1"/>
    </source>
</evidence>
<protein>
    <submittedName>
        <fullName evidence="1">Uncharacterized protein</fullName>
    </submittedName>
</protein>
<name>A0ABR2QLS0_9ROSI</name>
<sequence length="151" mass="16210">MHIGRSDSTTGHFVSIGDKSVETPSLATHPLCSAEEKGGPKKVNLSVPDVILPLNHGSHTEILFLGLTMQEKIGLVGWCCEPWRHQRRMAGSYQQATNGAPLMAGESNTVSASHNTLMEVMTAFTTLNAYGQVLNGAPSVTSPLRYFVIAC</sequence>
<keyword evidence="2" id="KW-1185">Reference proteome</keyword>
<dbReference type="Proteomes" id="UP001396334">
    <property type="component" value="Unassembled WGS sequence"/>
</dbReference>
<evidence type="ECO:0000313" key="2">
    <source>
        <dbReference type="Proteomes" id="UP001396334"/>
    </source>
</evidence>
<organism evidence="1 2">
    <name type="scientific">Hibiscus sabdariffa</name>
    <name type="common">roselle</name>
    <dbReference type="NCBI Taxonomy" id="183260"/>
    <lineage>
        <taxon>Eukaryota</taxon>
        <taxon>Viridiplantae</taxon>
        <taxon>Streptophyta</taxon>
        <taxon>Embryophyta</taxon>
        <taxon>Tracheophyta</taxon>
        <taxon>Spermatophyta</taxon>
        <taxon>Magnoliopsida</taxon>
        <taxon>eudicotyledons</taxon>
        <taxon>Gunneridae</taxon>
        <taxon>Pentapetalae</taxon>
        <taxon>rosids</taxon>
        <taxon>malvids</taxon>
        <taxon>Malvales</taxon>
        <taxon>Malvaceae</taxon>
        <taxon>Malvoideae</taxon>
        <taxon>Hibiscus</taxon>
    </lineage>
</organism>
<accession>A0ABR2QLS0</accession>
<gene>
    <name evidence="1" type="ORF">V6N11_083400</name>
</gene>
<dbReference type="EMBL" id="JBBPBN010000036">
    <property type="protein sequence ID" value="KAK9001620.1"/>
    <property type="molecule type" value="Genomic_DNA"/>
</dbReference>
<proteinExistence type="predicted"/>
<reference evidence="1 2" key="1">
    <citation type="journal article" date="2024" name="G3 (Bethesda)">
        <title>Genome assembly of Hibiscus sabdariffa L. provides insights into metabolisms of medicinal natural products.</title>
        <authorList>
            <person name="Kim T."/>
        </authorList>
    </citation>
    <scope>NUCLEOTIDE SEQUENCE [LARGE SCALE GENOMIC DNA]</scope>
    <source>
        <strain evidence="1">TK-2024</strain>
        <tissue evidence="1">Old leaves</tissue>
    </source>
</reference>
<comment type="caution">
    <text evidence="1">The sequence shown here is derived from an EMBL/GenBank/DDBJ whole genome shotgun (WGS) entry which is preliminary data.</text>
</comment>